<organism evidence="2 3">
    <name type="scientific">Monilinia fructigena</name>
    <dbReference type="NCBI Taxonomy" id="38457"/>
    <lineage>
        <taxon>Eukaryota</taxon>
        <taxon>Fungi</taxon>
        <taxon>Dikarya</taxon>
        <taxon>Ascomycota</taxon>
        <taxon>Pezizomycotina</taxon>
        <taxon>Leotiomycetes</taxon>
        <taxon>Helotiales</taxon>
        <taxon>Sclerotiniaceae</taxon>
        <taxon>Monilinia</taxon>
    </lineage>
</organism>
<feature type="compositionally biased region" description="Basic and acidic residues" evidence="1">
    <location>
        <begin position="72"/>
        <end position="82"/>
    </location>
</feature>
<feature type="region of interest" description="Disordered" evidence="1">
    <location>
        <begin position="1"/>
        <end position="117"/>
    </location>
</feature>
<evidence type="ECO:0000256" key="1">
    <source>
        <dbReference type="SAM" id="MobiDB-lite"/>
    </source>
</evidence>
<gene>
    <name evidence="2" type="ORF">DID88_008224</name>
</gene>
<keyword evidence="3" id="KW-1185">Reference proteome</keyword>
<evidence type="ECO:0000313" key="3">
    <source>
        <dbReference type="Proteomes" id="UP000249056"/>
    </source>
</evidence>
<name>A0A395J9S4_9HELO</name>
<comment type="caution">
    <text evidence="2">The sequence shown here is derived from an EMBL/GenBank/DDBJ whole genome shotgun (WGS) entry which is preliminary data.</text>
</comment>
<accession>A0A395J9S4</accession>
<proteinExistence type="predicted"/>
<feature type="region of interest" description="Disordered" evidence="1">
    <location>
        <begin position="179"/>
        <end position="225"/>
    </location>
</feature>
<reference evidence="2 3" key="1">
    <citation type="submission" date="2018-06" db="EMBL/GenBank/DDBJ databases">
        <title>Genome Sequence of the Brown Rot Fungal Pathogen Monilinia fructigena.</title>
        <authorList>
            <person name="Landi L."/>
            <person name="De Miccolis Angelini R.M."/>
            <person name="Pollastro S."/>
            <person name="Abate D."/>
            <person name="Faretra F."/>
            <person name="Romanazzi G."/>
        </authorList>
    </citation>
    <scope>NUCLEOTIDE SEQUENCE [LARGE SCALE GENOMIC DNA]</scope>
    <source>
        <strain evidence="2 3">Mfrg269</strain>
    </source>
</reference>
<dbReference type="Proteomes" id="UP000249056">
    <property type="component" value="Unassembled WGS sequence"/>
</dbReference>
<feature type="compositionally biased region" description="Polar residues" evidence="1">
    <location>
        <begin position="26"/>
        <end position="39"/>
    </location>
</feature>
<dbReference type="EMBL" id="QKRW01000003">
    <property type="protein sequence ID" value="RAL67469.1"/>
    <property type="molecule type" value="Genomic_DNA"/>
</dbReference>
<evidence type="ECO:0000313" key="2">
    <source>
        <dbReference type="EMBL" id="RAL67469.1"/>
    </source>
</evidence>
<feature type="compositionally biased region" description="Basic and acidic residues" evidence="1">
    <location>
        <begin position="1"/>
        <end position="19"/>
    </location>
</feature>
<dbReference type="AlphaFoldDB" id="A0A395J9S4"/>
<feature type="compositionally biased region" description="Basic and acidic residues" evidence="1">
    <location>
        <begin position="207"/>
        <end position="225"/>
    </location>
</feature>
<sequence>MKRKEQDAKARRNGDEGHAVKRTRSSNRLSAEIQNQSKDLVSPDITSTIKQSQSSSTVGKDVNIDSEDSAEDSERRSVHDDAALPEFQLEANESSNHLTLSPIEAHNRSTPKSIRHGNKLFSTPIKAKGITGTDETPRLRRNIDRSARRKSTRTLIERTILGSTSDNDDEEEDIANRIYDSEGEDEVEIENNTIQTKHPKLQVNHQHPRDVDEGGQRGLRLGRDH</sequence>
<feature type="compositionally biased region" description="Low complexity" evidence="1">
    <location>
        <begin position="45"/>
        <end position="57"/>
    </location>
</feature>
<protein>
    <submittedName>
        <fullName evidence="2">Uncharacterized protein</fullName>
    </submittedName>
</protein>